<feature type="binding site" evidence="15">
    <location>
        <begin position="124"/>
        <end position="126"/>
    </location>
    <ligand>
        <name>thiamine diphosphate</name>
        <dbReference type="ChEBI" id="CHEBI:58937"/>
    </ligand>
</feature>
<dbReference type="EMBL" id="FOHO01000003">
    <property type="protein sequence ID" value="SET17556.1"/>
    <property type="molecule type" value="Genomic_DNA"/>
</dbReference>
<evidence type="ECO:0000256" key="11">
    <source>
        <dbReference type="ARBA" id="ARBA00049473"/>
    </source>
</evidence>
<evidence type="ECO:0000256" key="14">
    <source>
        <dbReference type="PIRSR" id="PIRSR605478-2"/>
    </source>
</evidence>
<evidence type="ECO:0000256" key="15">
    <source>
        <dbReference type="PIRSR" id="PIRSR605478-3"/>
    </source>
</evidence>
<dbReference type="Proteomes" id="UP000199180">
    <property type="component" value="Unassembled WGS sequence"/>
</dbReference>
<dbReference type="PANTHER" id="PTHR43522:SF2">
    <property type="entry name" value="TRANSKETOLASE 1-RELATED"/>
    <property type="match status" value="1"/>
</dbReference>
<name>A0A1I0CDB1_9RHOB</name>
<feature type="binding site" evidence="16">
    <location>
        <position position="194"/>
    </location>
    <ligand>
        <name>Mg(2+)</name>
        <dbReference type="ChEBI" id="CHEBI:18420"/>
    </ligand>
</feature>
<comment type="pathway">
    <text evidence="2">Carbohydrate biosynthesis; Calvin cycle.</text>
</comment>
<evidence type="ECO:0000256" key="5">
    <source>
        <dbReference type="ARBA" id="ARBA00013152"/>
    </source>
</evidence>
<organism evidence="20 21">
    <name type="scientific">Paracoccus homiensis</name>
    <dbReference type="NCBI Taxonomy" id="364199"/>
    <lineage>
        <taxon>Bacteria</taxon>
        <taxon>Pseudomonadati</taxon>
        <taxon>Pseudomonadota</taxon>
        <taxon>Alphaproteobacteria</taxon>
        <taxon>Rhodobacterales</taxon>
        <taxon>Paracoccaceae</taxon>
        <taxon>Paracoccus</taxon>
    </lineage>
</organism>
<dbReference type="InterPro" id="IPR049557">
    <property type="entry name" value="Transketolase_CS"/>
</dbReference>
<dbReference type="Gene3D" id="3.40.50.920">
    <property type="match status" value="1"/>
</dbReference>
<comment type="pathway">
    <text evidence="1">Carbohydrate degradation; pentose phosphate pathway.</text>
</comment>
<dbReference type="Pfam" id="PF00456">
    <property type="entry name" value="Transketolase_N"/>
    <property type="match status" value="1"/>
</dbReference>
<dbReference type="PANTHER" id="PTHR43522">
    <property type="entry name" value="TRANSKETOLASE"/>
    <property type="match status" value="1"/>
</dbReference>
<dbReference type="InterPro" id="IPR005478">
    <property type="entry name" value="Transketolase_bac-like"/>
</dbReference>
<dbReference type="PROSITE" id="PS00801">
    <property type="entry name" value="TRANSKETOLASE_1"/>
    <property type="match status" value="1"/>
</dbReference>
<proteinExistence type="inferred from homology"/>
<sequence>MDIDARRKADPEHWKLASAIRVLAMDAVESANSGHPGMPMGMADVATVLFRNHLKFDASAPHWFDRDRFVLSAGHGSMLIYALLHLTGYEQMTLEQVKNFRQLGAITAGHPEYGHVEGVETTTGPLGQGIATAVGMAMAEEALRAEFGAELCDHRTWVIAGDGCLMEGISQEAIGLAGAQKLGRLIVLWDNNDITIDGRVSMSDRTDQLARFKASGWRVLECDGHDAADIDRALTEAKAEDDRPVLVSCKTIIGFGSPNKSDSAKAHGSPLGADEIAATRAAYGWDGEAFAIPDDIAASWRQIGSRGAEDHKAWAGRRDALSTDSRDEFTRRIENKPNPQMVSQIVALKAETAEGKPKVATRKASENVLEALNAVMPENFGGSADLTGSNNTKTGQMQVFNAENRLGRYVHYGIREHGMAAAMNGIWLHGGFNPYGGTFLTFTDYARGAIRLSALMGLPVVYVMTHDSIGLGEDGPTHQPVEHLAISRATPNTLTLRPCDQVETAEAWEIALSQTTKPSIMALSRQNLPTLRTTHKDENLSAKGAYVLRDASGGKPAAVLMATGSEVEIAMAARDALEADGTPTRVVSVPSMELFRDQPAAYREEVLPAGTVRIAIEAAVRQPWDWLLLGERGREEKSAFVGMEGFGASAPAPALYKAFGITADAVVERVRNML</sequence>
<gene>
    <name evidence="20" type="ORF">SAMN04489858_103275</name>
</gene>
<keyword evidence="9 16" id="KW-0460">Magnesium</keyword>
<reference evidence="20 21" key="1">
    <citation type="submission" date="2016-10" db="EMBL/GenBank/DDBJ databases">
        <authorList>
            <person name="de Groot N.N."/>
        </authorList>
    </citation>
    <scope>NUCLEOTIDE SEQUENCE [LARGE SCALE GENOMIC DNA]</scope>
    <source>
        <strain evidence="20 21">DSM 17862</strain>
    </source>
</reference>
<evidence type="ECO:0000313" key="21">
    <source>
        <dbReference type="Proteomes" id="UP000199180"/>
    </source>
</evidence>
<dbReference type="InterPro" id="IPR005475">
    <property type="entry name" value="Transketolase-like_Pyr-bd"/>
</dbReference>
<feature type="binding site" evidence="14">
    <location>
        <position position="466"/>
    </location>
    <ligand>
        <name>substrate</name>
    </ligand>
</feature>
<comment type="cofactor">
    <cofactor evidence="15">
        <name>thiamine diphosphate</name>
        <dbReference type="ChEBI" id="CHEBI:58937"/>
    </cofactor>
    <text evidence="15">Binds 1 thiamine pyrophosphate per subunit. During the reaction, the substrate forms a covalent intermediate with the cofactor.</text>
</comment>
<comment type="subunit">
    <text evidence="4 18">Homodimer.</text>
</comment>
<feature type="domain" description="Transketolase-like pyrimidine-binding" evidence="19">
    <location>
        <begin position="359"/>
        <end position="530"/>
    </location>
</feature>
<keyword evidence="7 16" id="KW-0479">Metal-binding</keyword>
<dbReference type="GO" id="GO:0006098">
    <property type="term" value="P:pentose-phosphate shunt"/>
    <property type="evidence" value="ECO:0007669"/>
    <property type="project" value="TreeGrafter"/>
</dbReference>
<dbReference type="NCBIfam" id="TIGR00232">
    <property type="entry name" value="tktlase_bact"/>
    <property type="match status" value="1"/>
</dbReference>
<dbReference type="SMART" id="SM00861">
    <property type="entry name" value="Transket_pyr"/>
    <property type="match status" value="1"/>
</dbReference>
<evidence type="ECO:0000256" key="1">
    <source>
        <dbReference type="ARBA" id="ARBA00004959"/>
    </source>
</evidence>
<keyword evidence="21" id="KW-1185">Reference proteome</keyword>
<evidence type="ECO:0000256" key="7">
    <source>
        <dbReference type="ARBA" id="ARBA00022723"/>
    </source>
</evidence>
<evidence type="ECO:0000256" key="17">
    <source>
        <dbReference type="PIRSR" id="PIRSR605478-5"/>
    </source>
</evidence>
<accession>A0A1I0CDB1</accession>
<dbReference type="Pfam" id="PF22613">
    <property type="entry name" value="Transketolase_C_1"/>
    <property type="match status" value="1"/>
</dbReference>
<keyword evidence="6 18" id="KW-0808">Transferase</keyword>
<feature type="binding site" evidence="15">
    <location>
        <position position="75"/>
    </location>
    <ligand>
        <name>thiamine diphosphate</name>
        <dbReference type="ChEBI" id="CHEBI:58937"/>
    </ligand>
</feature>
<dbReference type="OrthoDB" id="8732661at2"/>
<feature type="binding site" evidence="14">
    <location>
        <position position="35"/>
    </location>
    <ligand>
        <name>substrate</name>
    </ligand>
</feature>
<dbReference type="InterPro" id="IPR020826">
    <property type="entry name" value="Transketolase_BS"/>
</dbReference>
<dbReference type="STRING" id="364199.SAMN04489858_103275"/>
<feature type="binding site" evidence="15">
    <location>
        <position position="442"/>
    </location>
    <ligand>
        <name>thiamine diphosphate</name>
        <dbReference type="ChEBI" id="CHEBI:58937"/>
    </ligand>
</feature>
<feature type="site" description="Important for catalytic activity" evidence="17">
    <location>
        <position position="35"/>
    </location>
</feature>
<evidence type="ECO:0000256" key="9">
    <source>
        <dbReference type="ARBA" id="ARBA00022842"/>
    </source>
</evidence>
<feature type="active site" description="Proton donor" evidence="13">
    <location>
        <position position="416"/>
    </location>
</feature>
<dbReference type="EC" id="2.2.1.1" evidence="5 12"/>
<feature type="site" description="Important for catalytic activity" evidence="17">
    <location>
        <position position="267"/>
    </location>
</feature>
<feature type="binding site" evidence="14">
    <location>
        <position position="267"/>
    </location>
    <ligand>
        <name>substrate</name>
    </ligand>
</feature>
<evidence type="ECO:0000256" key="12">
    <source>
        <dbReference type="NCBIfam" id="TIGR00232"/>
    </source>
</evidence>
<comment type="catalytic activity">
    <reaction evidence="11 18">
        <text>D-sedoheptulose 7-phosphate + D-glyceraldehyde 3-phosphate = aldehydo-D-ribose 5-phosphate + D-xylulose 5-phosphate</text>
        <dbReference type="Rhea" id="RHEA:10508"/>
        <dbReference type="ChEBI" id="CHEBI:57483"/>
        <dbReference type="ChEBI" id="CHEBI:57737"/>
        <dbReference type="ChEBI" id="CHEBI:58273"/>
        <dbReference type="ChEBI" id="CHEBI:59776"/>
        <dbReference type="EC" id="2.2.1.1"/>
    </reaction>
</comment>
<evidence type="ECO:0000256" key="2">
    <source>
        <dbReference type="ARBA" id="ARBA00005215"/>
    </source>
</evidence>
<feature type="binding site" evidence="16">
    <location>
        <position position="162"/>
    </location>
    <ligand>
        <name>Mg(2+)</name>
        <dbReference type="ChEBI" id="CHEBI:18420"/>
    </ligand>
</feature>
<comment type="cofactor">
    <cofactor evidence="18">
        <name>Mg(2+)</name>
        <dbReference type="ChEBI" id="CHEBI:18420"/>
    </cofactor>
    <cofactor evidence="18">
        <name>Ca(2+)</name>
        <dbReference type="ChEBI" id="CHEBI:29108"/>
    </cofactor>
    <cofactor evidence="18">
        <name>Mn(2+)</name>
        <dbReference type="ChEBI" id="CHEBI:29035"/>
    </cofactor>
    <cofactor evidence="18">
        <name>Co(2+)</name>
        <dbReference type="ChEBI" id="CHEBI:48828"/>
    </cofactor>
    <text evidence="18">Binds 1 Mg(2+) ion per subunit. Can also utilize other divalent metal cations, such as Ca(2+), Mn(2+) and Co(2+).</text>
</comment>
<dbReference type="FunFam" id="3.40.50.970:FF:000004">
    <property type="entry name" value="Transketolase"/>
    <property type="match status" value="1"/>
</dbReference>
<comment type="cofactor">
    <cofactor evidence="16">
        <name>Mg(2+)</name>
        <dbReference type="ChEBI" id="CHEBI:18420"/>
    </cofactor>
    <text evidence="16">Binds 1 Mg(2+) ion per subunit. Can also utilize other divalent metal cations, such as Ca(2+), Mn(2+) and Co(2+).</text>
</comment>
<evidence type="ECO:0000256" key="16">
    <source>
        <dbReference type="PIRSR" id="PIRSR605478-4"/>
    </source>
</evidence>
<dbReference type="AlphaFoldDB" id="A0A1I0CDB1"/>
<dbReference type="InterPro" id="IPR009014">
    <property type="entry name" value="Transketo_C/PFOR_II"/>
</dbReference>
<keyword evidence="8 18" id="KW-0106">Calcium</keyword>
<protein>
    <recommendedName>
        <fullName evidence="5 12">Transketolase</fullName>
        <ecNumber evidence="5 12">2.2.1.1</ecNumber>
    </recommendedName>
</protein>
<dbReference type="SUPFAM" id="SSF52518">
    <property type="entry name" value="Thiamin diphosphate-binding fold (THDP-binding)"/>
    <property type="match status" value="2"/>
</dbReference>
<evidence type="ECO:0000256" key="18">
    <source>
        <dbReference type="RuleBase" id="RU004996"/>
    </source>
</evidence>
<comment type="similarity">
    <text evidence="3 18">Belongs to the transketolase family.</text>
</comment>
<dbReference type="GO" id="GO:0004802">
    <property type="term" value="F:transketolase activity"/>
    <property type="evidence" value="ECO:0007669"/>
    <property type="project" value="UniProtKB-UniRule"/>
</dbReference>
<comment type="function">
    <text evidence="18">Catalyzes the transfer of a two-carbon ketol group from a ketose donor to an aldose acceptor, via a covalent intermediate with the cofactor thiamine pyrophosphate.</text>
</comment>
<evidence type="ECO:0000256" key="13">
    <source>
        <dbReference type="PIRSR" id="PIRSR605478-1"/>
    </source>
</evidence>
<dbReference type="SUPFAM" id="SSF52922">
    <property type="entry name" value="TK C-terminal domain-like"/>
    <property type="match status" value="1"/>
</dbReference>
<dbReference type="InterPro" id="IPR029061">
    <property type="entry name" value="THDP-binding"/>
</dbReference>
<evidence type="ECO:0000313" key="20">
    <source>
        <dbReference type="EMBL" id="SET17556.1"/>
    </source>
</evidence>
<dbReference type="InterPro" id="IPR033247">
    <property type="entry name" value="Transketolase_fam"/>
</dbReference>
<evidence type="ECO:0000256" key="6">
    <source>
        <dbReference type="ARBA" id="ARBA00022679"/>
    </source>
</evidence>
<feature type="binding site" evidence="15">
    <location>
        <position position="163"/>
    </location>
    <ligand>
        <name>thiamine diphosphate</name>
        <dbReference type="ChEBI" id="CHEBI:58937"/>
    </ligand>
</feature>
<evidence type="ECO:0000256" key="3">
    <source>
        <dbReference type="ARBA" id="ARBA00007131"/>
    </source>
</evidence>
<feature type="binding site" evidence="14">
    <location>
        <position position="389"/>
    </location>
    <ligand>
        <name>substrate</name>
    </ligand>
</feature>
<feature type="binding site" evidence="16">
    <location>
        <position position="192"/>
    </location>
    <ligand>
        <name>Mg(2+)</name>
        <dbReference type="ChEBI" id="CHEBI:18420"/>
    </ligand>
</feature>
<dbReference type="Pfam" id="PF02779">
    <property type="entry name" value="Transket_pyr"/>
    <property type="match status" value="1"/>
</dbReference>
<dbReference type="FunFam" id="3.40.50.970:FF:000003">
    <property type="entry name" value="Transketolase"/>
    <property type="match status" value="1"/>
</dbReference>
<dbReference type="GO" id="GO:0046872">
    <property type="term" value="F:metal ion binding"/>
    <property type="evidence" value="ECO:0007669"/>
    <property type="project" value="UniProtKB-KW"/>
</dbReference>
<evidence type="ECO:0000256" key="4">
    <source>
        <dbReference type="ARBA" id="ARBA00011738"/>
    </source>
</evidence>
<dbReference type="InterPro" id="IPR005474">
    <property type="entry name" value="Transketolase_N"/>
</dbReference>
<feature type="binding site" evidence="14">
    <location>
        <position position="362"/>
    </location>
    <ligand>
        <name>substrate</name>
    </ligand>
</feature>
<evidence type="ECO:0000259" key="19">
    <source>
        <dbReference type="SMART" id="SM00861"/>
    </source>
</evidence>
<evidence type="ECO:0000256" key="10">
    <source>
        <dbReference type="ARBA" id="ARBA00023052"/>
    </source>
</evidence>
<keyword evidence="10 15" id="KW-0786">Thiamine pyrophosphate</keyword>
<dbReference type="Gene3D" id="3.40.50.970">
    <property type="match status" value="2"/>
</dbReference>
<dbReference type="CDD" id="cd02012">
    <property type="entry name" value="TPP_TK"/>
    <property type="match status" value="1"/>
</dbReference>
<feature type="binding site" evidence="15">
    <location>
        <position position="267"/>
    </location>
    <ligand>
        <name>thiamine diphosphate</name>
        <dbReference type="ChEBI" id="CHEBI:58937"/>
    </ligand>
</feature>
<feature type="binding site" evidence="14">
    <location>
        <position position="474"/>
    </location>
    <ligand>
        <name>substrate</name>
    </ligand>
</feature>
<dbReference type="PROSITE" id="PS00802">
    <property type="entry name" value="TRANSKETOLASE_2"/>
    <property type="match status" value="1"/>
</dbReference>
<dbReference type="InterPro" id="IPR055152">
    <property type="entry name" value="Transketolase-like_C_2"/>
</dbReference>
<feature type="binding site" evidence="14">
    <location>
        <position position="525"/>
    </location>
    <ligand>
        <name>substrate</name>
    </ligand>
</feature>
<feature type="binding site" evidence="14">
    <location>
        <position position="478"/>
    </location>
    <ligand>
        <name>substrate</name>
    </ligand>
</feature>
<evidence type="ECO:0000256" key="8">
    <source>
        <dbReference type="ARBA" id="ARBA00022837"/>
    </source>
</evidence>
<feature type="binding site" evidence="15">
    <location>
        <position position="192"/>
    </location>
    <ligand>
        <name>thiamine diphosphate</name>
        <dbReference type="ChEBI" id="CHEBI:58937"/>
    </ligand>
</feature>
<dbReference type="GO" id="GO:0005829">
    <property type="term" value="C:cytosol"/>
    <property type="evidence" value="ECO:0007669"/>
    <property type="project" value="TreeGrafter"/>
</dbReference>
<dbReference type="RefSeq" id="WP_090733270.1">
    <property type="nucleotide sequence ID" value="NZ_FOHO01000003.1"/>
</dbReference>
<dbReference type="CDD" id="cd07033">
    <property type="entry name" value="TPP_PYR_DXS_TK_like"/>
    <property type="match status" value="1"/>
</dbReference>